<sequence>MVVDREQGQRGLGLDSVEMEPPSRSSPNPPPQDHDGAANRRRRPISDASGIGKKLKALFPGKTSPMLLQKEEMAMKLKCLYCKKR</sequence>
<organism evidence="2 3">
    <name type="scientific">Oryza meyeriana var. granulata</name>
    <dbReference type="NCBI Taxonomy" id="110450"/>
    <lineage>
        <taxon>Eukaryota</taxon>
        <taxon>Viridiplantae</taxon>
        <taxon>Streptophyta</taxon>
        <taxon>Embryophyta</taxon>
        <taxon>Tracheophyta</taxon>
        <taxon>Spermatophyta</taxon>
        <taxon>Magnoliopsida</taxon>
        <taxon>Liliopsida</taxon>
        <taxon>Poales</taxon>
        <taxon>Poaceae</taxon>
        <taxon>BOP clade</taxon>
        <taxon>Oryzoideae</taxon>
        <taxon>Oryzeae</taxon>
        <taxon>Oryzinae</taxon>
        <taxon>Oryza</taxon>
        <taxon>Oryza meyeriana</taxon>
    </lineage>
</organism>
<evidence type="ECO:0000256" key="1">
    <source>
        <dbReference type="SAM" id="MobiDB-lite"/>
    </source>
</evidence>
<feature type="region of interest" description="Disordered" evidence="1">
    <location>
        <begin position="1"/>
        <end position="53"/>
    </location>
</feature>
<comment type="caution">
    <text evidence="2">The sequence shown here is derived from an EMBL/GenBank/DDBJ whole genome shotgun (WGS) entry which is preliminary data.</text>
</comment>
<dbReference type="Proteomes" id="UP000479710">
    <property type="component" value="Unassembled WGS sequence"/>
</dbReference>
<keyword evidence="3" id="KW-1185">Reference proteome</keyword>
<protein>
    <submittedName>
        <fullName evidence="2">Uncharacterized protein</fullName>
    </submittedName>
</protein>
<accession>A0A6G1EAE6</accession>
<dbReference type="AlphaFoldDB" id="A0A6G1EAE6"/>
<proteinExistence type="predicted"/>
<dbReference type="EMBL" id="SPHZ02000004">
    <property type="protein sequence ID" value="KAF0921556.1"/>
    <property type="molecule type" value="Genomic_DNA"/>
</dbReference>
<name>A0A6G1EAE6_9ORYZ</name>
<gene>
    <name evidence="2" type="ORF">E2562_009297</name>
</gene>
<reference evidence="2 3" key="1">
    <citation type="submission" date="2019-11" db="EMBL/GenBank/DDBJ databases">
        <title>Whole genome sequence of Oryza granulata.</title>
        <authorList>
            <person name="Li W."/>
        </authorList>
    </citation>
    <scope>NUCLEOTIDE SEQUENCE [LARGE SCALE GENOMIC DNA]</scope>
    <source>
        <strain evidence="3">cv. Menghai</strain>
        <tissue evidence="2">Leaf</tissue>
    </source>
</reference>
<evidence type="ECO:0000313" key="3">
    <source>
        <dbReference type="Proteomes" id="UP000479710"/>
    </source>
</evidence>
<evidence type="ECO:0000313" key="2">
    <source>
        <dbReference type="EMBL" id="KAF0921556.1"/>
    </source>
</evidence>